<dbReference type="InterPro" id="IPR023753">
    <property type="entry name" value="FAD/NAD-binding_dom"/>
</dbReference>
<dbReference type="EMBL" id="NEVL01000002">
    <property type="protein sequence ID" value="OZI39367.1"/>
    <property type="molecule type" value="Genomic_DNA"/>
</dbReference>
<dbReference type="OrthoDB" id="9786503at2"/>
<proteinExistence type="predicted"/>
<keyword evidence="1" id="KW-0285">Flavoprotein</keyword>
<gene>
    <name evidence="4" type="ORF">CEG14_07560</name>
</gene>
<protein>
    <submittedName>
        <fullName evidence="4">Thioredoxin reductase</fullName>
    </submittedName>
</protein>
<evidence type="ECO:0000259" key="3">
    <source>
        <dbReference type="Pfam" id="PF07992"/>
    </source>
</evidence>
<feature type="domain" description="FAD/NAD(P)-binding" evidence="3">
    <location>
        <begin position="4"/>
        <end position="280"/>
    </location>
</feature>
<reference evidence="4 5" key="1">
    <citation type="submission" date="2017-05" db="EMBL/GenBank/DDBJ databases">
        <title>Complete and WGS of Bordetella genogroups.</title>
        <authorList>
            <person name="Spilker T."/>
            <person name="LiPuma J."/>
        </authorList>
    </citation>
    <scope>NUCLEOTIDE SEQUENCE [LARGE SCALE GENOMIC DNA]</scope>
    <source>
        <strain evidence="4 5">AU17610</strain>
    </source>
</reference>
<dbReference type="PRINTS" id="PR00469">
    <property type="entry name" value="PNDRDTASEII"/>
</dbReference>
<dbReference type="PANTHER" id="PTHR48105">
    <property type="entry name" value="THIOREDOXIN REDUCTASE 1-RELATED-RELATED"/>
    <property type="match status" value="1"/>
</dbReference>
<dbReference type="SUPFAM" id="SSF51905">
    <property type="entry name" value="FAD/NAD(P)-binding domain"/>
    <property type="match status" value="1"/>
</dbReference>
<accession>A0A261SQT8</accession>
<dbReference type="GO" id="GO:0016491">
    <property type="term" value="F:oxidoreductase activity"/>
    <property type="evidence" value="ECO:0007669"/>
    <property type="project" value="UniProtKB-KW"/>
</dbReference>
<keyword evidence="2" id="KW-0560">Oxidoreductase</keyword>
<sequence length="297" mass="31436">MFHDAIIIGGSYAGLAAALQLARARRRVLVVDAGVRRNRSAAHSHGFLTRDGEPPAEIAAIGRAQVQAYDTVTWIDGTADSAERIEGGFRVAIGGAGMAQGRHLILATGLRDHLPALPGLAERWGRHVFMCPYCDGYERERGRLAVFASSALAMHQALLLPDWGPTTLLLNDAFTPDAEQLRQLAARGVALEHTPVARIEGDADVVLRDGRVLPFAGIFTATRIEVASPIPAQLGCAFDEWPQGSTVRTDAMKATSVPGVYACGDVARAAGSVTFAVADGAMAGMAVHRELVFGPAH</sequence>
<dbReference type="Gene3D" id="3.50.50.60">
    <property type="entry name" value="FAD/NAD(P)-binding domain"/>
    <property type="match status" value="2"/>
</dbReference>
<dbReference type="InterPro" id="IPR036188">
    <property type="entry name" value="FAD/NAD-bd_sf"/>
</dbReference>
<dbReference type="Pfam" id="PF07992">
    <property type="entry name" value="Pyr_redox_2"/>
    <property type="match status" value="1"/>
</dbReference>
<dbReference type="InterPro" id="IPR050097">
    <property type="entry name" value="Ferredoxin-NADP_redctase_2"/>
</dbReference>
<dbReference type="AlphaFoldDB" id="A0A261SQT8"/>
<evidence type="ECO:0000256" key="2">
    <source>
        <dbReference type="ARBA" id="ARBA00023002"/>
    </source>
</evidence>
<dbReference type="Proteomes" id="UP000217005">
    <property type="component" value="Unassembled WGS sequence"/>
</dbReference>
<dbReference type="PRINTS" id="PR00368">
    <property type="entry name" value="FADPNR"/>
</dbReference>
<organism evidence="4 5">
    <name type="scientific">Bordetella genomosp. 1</name>
    <dbReference type="NCBI Taxonomy" id="1395607"/>
    <lineage>
        <taxon>Bacteria</taxon>
        <taxon>Pseudomonadati</taxon>
        <taxon>Pseudomonadota</taxon>
        <taxon>Betaproteobacteria</taxon>
        <taxon>Burkholderiales</taxon>
        <taxon>Alcaligenaceae</taxon>
        <taxon>Bordetella</taxon>
    </lineage>
</organism>
<dbReference type="RefSeq" id="WP_094825736.1">
    <property type="nucleotide sequence ID" value="NZ_NEVL01000002.1"/>
</dbReference>
<evidence type="ECO:0000313" key="4">
    <source>
        <dbReference type="EMBL" id="OZI39367.1"/>
    </source>
</evidence>
<comment type="caution">
    <text evidence="4">The sequence shown here is derived from an EMBL/GenBank/DDBJ whole genome shotgun (WGS) entry which is preliminary data.</text>
</comment>
<evidence type="ECO:0000313" key="5">
    <source>
        <dbReference type="Proteomes" id="UP000217005"/>
    </source>
</evidence>
<evidence type="ECO:0000256" key="1">
    <source>
        <dbReference type="ARBA" id="ARBA00022630"/>
    </source>
</evidence>
<name>A0A261SQT8_9BORD</name>